<dbReference type="Pfam" id="PF10604">
    <property type="entry name" value="Polyketide_cyc2"/>
    <property type="match status" value="1"/>
</dbReference>
<keyword evidence="1 2" id="KW-0443">Lipid metabolism</keyword>
<proteinExistence type="predicted"/>
<sequence>MLGQSSMFEGTEPGGVLAPDPGPDGPRRALVMAGGGLKVAFQAGVLQVWLDEARAGGRALEFRHADGASGGVYNLAMWCQGMTGRQIADNWRRFAPVQHGLAVNWRGWLRGASLLSMSRFRRRTLREGWRLDWERIQASGRSAGFNLFDVHEQQLVTLPPAAMTEDHLVAATSLPGWFPAVPIRGRNHIDGVFVTDANLDAAIAAGADELWLVWTVSTRGRWRGGPVAQYFQVIEACANGRLRRDLDRIARSNAAHAQGRPAEYPHPVRVRVLREEVPMHYLFTFTRATVAAAVERGVAAARQWCRDEGFDVDEQASDDAASTATTVDTAGSAGSGVDRADDEVDGRSGRRGAGGRTGLVRFRERLAGPVALGPARAAVAAEVGEVRGDLMTLRLGVEVDDLRAFLADDRHTARVAGWMECPLLGGTRPIVDGTVALLPESAPGRGSTMEYRLSTSDRTGRPLRVVGTKAVAARPGSSPWTDTTTLDVHVLRDDDPDAAPVLGGRLEIGVPGVVRLLGSLRGSGGPGFLVFFWRRLVRLYLRERSTAPPEPGPVELPGWPPAERPRGARVFVHNERVVPGPPRRAWEALVAAGSWSSFYGNAHFLRVAGSAQGRLGPGAVFRWVTFGLPITCTVTAYDEAAGRLGWTWRGPGARGHHLWSLSPTPEGTRVVTQETQRGLLPGLAAPLLRRVMHTGHAAWLRGIGRVVSRH</sequence>
<accession>A0ABT1A657</accession>
<dbReference type="PROSITE" id="PS51635">
    <property type="entry name" value="PNPLA"/>
    <property type="match status" value="1"/>
</dbReference>
<reference evidence="5" key="1">
    <citation type="submission" date="2021-04" db="EMBL/GenBank/DDBJ databases">
        <title>Pseudonocardia sp. nov., isolated from sandy soil of mangrove forest.</title>
        <authorList>
            <person name="Zan Z."/>
            <person name="Huang R."/>
            <person name="Liu W."/>
        </authorList>
    </citation>
    <scope>NUCLEOTIDE SEQUENCE</scope>
    <source>
        <strain evidence="5">S2-4</strain>
    </source>
</reference>
<dbReference type="InterPro" id="IPR016035">
    <property type="entry name" value="Acyl_Trfase/lysoPLipase"/>
</dbReference>
<name>A0ABT1A657_9PSEU</name>
<dbReference type="EMBL" id="JAGSOV010000054">
    <property type="protein sequence ID" value="MCO1658416.1"/>
    <property type="molecule type" value="Genomic_DNA"/>
</dbReference>
<keyword evidence="6" id="KW-1185">Reference proteome</keyword>
<dbReference type="InterPro" id="IPR019587">
    <property type="entry name" value="Polyketide_cyclase/dehydratase"/>
</dbReference>
<organism evidence="5 6">
    <name type="scientific">Pseudonocardia humida</name>
    <dbReference type="NCBI Taxonomy" id="2800819"/>
    <lineage>
        <taxon>Bacteria</taxon>
        <taxon>Bacillati</taxon>
        <taxon>Actinomycetota</taxon>
        <taxon>Actinomycetes</taxon>
        <taxon>Pseudonocardiales</taxon>
        <taxon>Pseudonocardiaceae</taxon>
        <taxon>Pseudonocardia</taxon>
    </lineage>
</organism>
<feature type="active site" description="Proton acceptor" evidence="2">
    <location>
        <position position="190"/>
    </location>
</feature>
<dbReference type="InterPro" id="IPR023393">
    <property type="entry name" value="START-like_dom_sf"/>
</dbReference>
<evidence type="ECO:0000313" key="5">
    <source>
        <dbReference type="EMBL" id="MCO1658416.1"/>
    </source>
</evidence>
<dbReference type="InterPro" id="IPR002641">
    <property type="entry name" value="PNPLA_dom"/>
</dbReference>
<feature type="active site" description="Nucleophile" evidence="2">
    <location>
        <position position="69"/>
    </location>
</feature>
<comment type="caution">
    <text evidence="2">Lacks conserved residue(s) required for the propagation of feature annotation.</text>
</comment>
<evidence type="ECO:0000256" key="1">
    <source>
        <dbReference type="ARBA" id="ARBA00023098"/>
    </source>
</evidence>
<dbReference type="SUPFAM" id="SSF52151">
    <property type="entry name" value="FabD/lysophospholipase-like"/>
    <property type="match status" value="1"/>
</dbReference>
<dbReference type="Gene3D" id="3.30.530.20">
    <property type="match status" value="1"/>
</dbReference>
<keyword evidence="2" id="KW-0378">Hydrolase</keyword>
<protein>
    <submittedName>
        <fullName evidence="5">SRPBCC family protein</fullName>
    </submittedName>
</protein>
<gene>
    <name evidence="5" type="ORF">KDL28_25450</name>
</gene>
<dbReference type="RefSeq" id="WP_252442348.1">
    <property type="nucleotide sequence ID" value="NZ_JAGSOV010000054.1"/>
</dbReference>
<keyword evidence="2" id="KW-0442">Lipid degradation</keyword>
<feature type="compositionally biased region" description="Low complexity" evidence="3">
    <location>
        <begin position="318"/>
        <end position="336"/>
    </location>
</feature>
<evidence type="ECO:0000259" key="4">
    <source>
        <dbReference type="PROSITE" id="PS51635"/>
    </source>
</evidence>
<dbReference type="Proteomes" id="UP001165283">
    <property type="component" value="Unassembled WGS sequence"/>
</dbReference>
<feature type="region of interest" description="Disordered" evidence="3">
    <location>
        <begin position="315"/>
        <end position="355"/>
    </location>
</feature>
<dbReference type="SUPFAM" id="SSF55961">
    <property type="entry name" value="Bet v1-like"/>
    <property type="match status" value="1"/>
</dbReference>
<evidence type="ECO:0000256" key="3">
    <source>
        <dbReference type="SAM" id="MobiDB-lite"/>
    </source>
</evidence>
<feature type="domain" description="PNPLA" evidence="4">
    <location>
        <begin position="30"/>
        <end position="203"/>
    </location>
</feature>
<evidence type="ECO:0000256" key="2">
    <source>
        <dbReference type="PROSITE-ProRule" id="PRU01161"/>
    </source>
</evidence>
<dbReference type="Gene3D" id="3.40.1090.10">
    <property type="entry name" value="Cytosolic phospholipase A2 catalytic domain"/>
    <property type="match status" value="1"/>
</dbReference>
<dbReference type="Pfam" id="PF01734">
    <property type="entry name" value="Patatin"/>
    <property type="match status" value="1"/>
</dbReference>
<evidence type="ECO:0000313" key="6">
    <source>
        <dbReference type="Proteomes" id="UP001165283"/>
    </source>
</evidence>
<feature type="short sequence motif" description="GXSXG" evidence="2">
    <location>
        <begin position="67"/>
        <end position="71"/>
    </location>
</feature>
<feature type="region of interest" description="Disordered" evidence="3">
    <location>
        <begin position="1"/>
        <end position="25"/>
    </location>
</feature>
<comment type="caution">
    <text evidence="5">The sequence shown here is derived from an EMBL/GenBank/DDBJ whole genome shotgun (WGS) entry which is preliminary data.</text>
</comment>